<gene>
    <name evidence="1" type="ORF">FACUT_7814</name>
</gene>
<dbReference type="AlphaFoldDB" id="A0A8H4JKX6"/>
<keyword evidence="2" id="KW-1185">Reference proteome</keyword>
<proteinExistence type="predicted"/>
<name>A0A8H4JKX6_9HYPO</name>
<dbReference type="Proteomes" id="UP000536711">
    <property type="component" value="Unassembled WGS sequence"/>
</dbReference>
<evidence type="ECO:0000313" key="2">
    <source>
        <dbReference type="Proteomes" id="UP000536711"/>
    </source>
</evidence>
<protein>
    <submittedName>
        <fullName evidence="1">Uncharacterized protein</fullName>
    </submittedName>
</protein>
<evidence type="ECO:0000313" key="1">
    <source>
        <dbReference type="EMBL" id="KAF4434590.1"/>
    </source>
</evidence>
<reference evidence="1 2" key="1">
    <citation type="submission" date="2020-01" db="EMBL/GenBank/DDBJ databases">
        <title>Identification and distribution of gene clusters putatively required for synthesis of sphingolipid metabolism inhibitors in phylogenetically diverse species of the filamentous fungus Fusarium.</title>
        <authorList>
            <person name="Kim H.-S."/>
            <person name="Busman M."/>
            <person name="Brown D.W."/>
            <person name="Divon H."/>
            <person name="Uhlig S."/>
            <person name="Proctor R.H."/>
        </authorList>
    </citation>
    <scope>NUCLEOTIDE SEQUENCE [LARGE SCALE GENOMIC DNA]</scope>
    <source>
        <strain evidence="1 2">NRRL 13308</strain>
    </source>
</reference>
<sequence length="293" mass="33277">MKTRLTQSPNRVWNLALKNLGYTKPHIVCGENTEGENANFQWVGANDPVPKEGGVLLKDYREGKAYIEKGYKGAWFHHGRMVFVATVKQKGFICGPGFSAVTDYRYDWIAFCAHAFRPEAMNRISPKTYKEIDGKTKKQKERIYDKIAVGTPLRSIARHLSVTVLHELFHWYGFPKVNAQGQAIPDTYNIDDVHTVDKDGNYLYKRTASNQVDLKASKDLLSSKEMEEENLRIAVAYGQMHVWNLAKLLHGDKSIKPVGNADSMAYFALMVYLDAWNWSDDGIAAEKILERPS</sequence>
<dbReference type="EMBL" id="JAADJF010000202">
    <property type="protein sequence ID" value="KAF4434590.1"/>
    <property type="molecule type" value="Genomic_DNA"/>
</dbReference>
<dbReference type="OrthoDB" id="515692at2759"/>
<comment type="caution">
    <text evidence="1">The sequence shown here is derived from an EMBL/GenBank/DDBJ whole genome shotgun (WGS) entry which is preliminary data.</text>
</comment>
<accession>A0A8H4JKX6</accession>
<organism evidence="1 2">
    <name type="scientific">Fusarium acutatum</name>
    <dbReference type="NCBI Taxonomy" id="78861"/>
    <lineage>
        <taxon>Eukaryota</taxon>
        <taxon>Fungi</taxon>
        <taxon>Dikarya</taxon>
        <taxon>Ascomycota</taxon>
        <taxon>Pezizomycotina</taxon>
        <taxon>Sordariomycetes</taxon>
        <taxon>Hypocreomycetidae</taxon>
        <taxon>Hypocreales</taxon>
        <taxon>Nectriaceae</taxon>
        <taxon>Fusarium</taxon>
        <taxon>Fusarium fujikuroi species complex</taxon>
    </lineage>
</organism>